<evidence type="ECO:0000313" key="2">
    <source>
        <dbReference type="Proteomes" id="UP000628017"/>
    </source>
</evidence>
<dbReference type="EMBL" id="BMKA01000006">
    <property type="protein sequence ID" value="GGA29119.1"/>
    <property type="molecule type" value="Genomic_DNA"/>
</dbReference>
<dbReference type="AlphaFoldDB" id="A0A916R2N0"/>
<gene>
    <name evidence="1" type="ORF">GCM10011498_32820</name>
</gene>
<dbReference type="SUPFAM" id="SSF51120">
    <property type="entry name" value="beta-Roll"/>
    <property type="match status" value="1"/>
</dbReference>
<comment type="caution">
    <text evidence="1">The sequence shown here is derived from an EMBL/GenBank/DDBJ whole genome shotgun (WGS) entry which is preliminary data.</text>
</comment>
<reference evidence="1" key="1">
    <citation type="journal article" date="2014" name="Int. J. Syst. Evol. Microbiol.">
        <title>Complete genome sequence of Corynebacterium casei LMG S-19264T (=DSM 44701T), isolated from a smear-ripened cheese.</title>
        <authorList>
            <consortium name="US DOE Joint Genome Institute (JGI-PGF)"/>
            <person name="Walter F."/>
            <person name="Albersmeier A."/>
            <person name="Kalinowski J."/>
            <person name="Ruckert C."/>
        </authorList>
    </citation>
    <scope>NUCLEOTIDE SEQUENCE</scope>
    <source>
        <strain evidence="1">CGMCC 1.15880</strain>
    </source>
</reference>
<name>A0A916R2N0_9RHOB</name>
<proteinExistence type="predicted"/>
<dbReference type="GO" id="GO:0005509">
    <property type="term" value="F:calcium ion binding"/>
    <property type="evidence" value="ECO:0007669"/>
    <property type="project" value="InterPro"/>
</dbReference>
<keyword evidence="2" id="KW-1185">Reference proteome</keyword>
<dbReference type="PROSITE" id="PS00330">
    <property type="entry name" value="HEMOLYSIN_CALCIUM"/>
    <property type="match status" value="1"/>
</dbReference>
<reference evidence="1" key="2">
    <citation type="submission" date="2020-09" db="EMBL/GenBank/DDBJ databases">
        <authorList>
            <person name="Sun Q."/>
            <person name="Zhou Y."/>
        </authorList>
    </citation>
    <scope>NUCLEOTIDE SEQUENCE</scope>
    <source>
        <strain evidence="1">CGMCC 1.15880</strain>
    </source>
</reference>
<evidence type="ECO:0008006" key="3">
    <source>
        <dbReference type="Google" id="ProtNLM"/>
    </source>
</evidence>
<dbReference type="Pfam" id="PF00353">
    <property type="entry name" value="HemolysinCabind"/>
    <property type="match status" value="2"/>
</dbReference>
<sequence>MKLQKHNAEAAAFAPEDTLVFNSGTEDYLKLSGGDKSITMTGSARIDSLKFSGDGGMVEASLDGTARISYMNVSSTDLDLVMNDSSRVRVLQYYDGEANITTGNGYVALIETWEATISLKTVGGVGTIDLGSESGGYTHKITTTDGWVSTIKVGADATILKTGEGGVGTIRLGAGNDKVTTGGGVNYLDTGGGNDKVKLHAAEGFEYGFYASGGEGVDLLDLSNAKNDVEYEFNDSFHYVESVGYFLATGFENIKGSKHDDHLTGDSQNNLLIGGKGNDRLEGAGGDDVLKGGGGRDTFVFGYDAGTDKVKGYSKKQDTIAIEGHSGGFKSLDISVSGRDKVISHDNGTIILVGHDDTFIGAGSIDFI</sequence>
<accession>A0A916R2N0</accession>
<protein>
    <recommendedName>
        <fullName evidence="3">Calcium-binding protein</fullName>
    </recommendedName>
</protein>
<organism evidence="1 2">
    <name type="scientific">Neptunicoccus cionae</name>
    <dbReference type="NCBI Taxonomy" id="2035344"/>
    <lineage>
        <taxon>Bacteria</taxon>
        <taxon>Pseudomonadati</taxon>
        <taxon>Pseudomonadota</taxon>
        <taxon>Alphaproteobacteria</taxon>
        <taxon>Rhodobacterales</taxon>
        <taxon>Paracoccaceae</taxon>
        <taxon>Neptunicoccus</taxon>
    </lineage>
</organism>
<dbReference type="InterPro" id="IPR001343">
    <property type="entry name" value="Hemolysn_Ca-bd"/>
</dbReference>
<dbReference type="InterPro" id="IPR011049">
    <property type="entry name" value="Serralysin-like_metalloprot_C"/>
</dbReference>
<dbReference type="Gene3D" id="2.150.10.10">
    <property type="entry name" value="Serralysin-like metalloprotease, C-terminal"/>
    <property type="match status" value="1"/>
</dbReference>
<evidence type="ECO:0000313" key="1">
    <source>
        <dbReference type="EMBL" id="GGA29119.1"/>
    </source>
</evidence>
<dbReference type="PRINTS" id="PR00313">
    <property type="entry name" value="CABNDNGRPT"/>
</dbReference>
<dbReference type="RefSeq" id="WP_188677923.1">
    <property type="nucleotide sequence ID" value="NZ_BMKA01000006.1"/>
</dbReference>
<dbReference type="Proteomes" id="UP000628017">
    <property type="component" value="Unassembled WGS sequence"/>
</dbReference>
<dbReference type="InterPro" id="IPR018511">
    <property type="entry name" value="Hemolysin-typ_Ca-bd_CS"/>
</dbReference>